<dbReference type="Proteomes" id="UP001218218">
    <property type="component" value="Unassembled WGS sequence"/>
</dbReference>
<evidence type="ECO:0000313" key="2">
    <source>
        <dbReference type="Proteomes" id="UP001218218"/>
    </source>
</evidence>
<keyword evidence="2" id="KW-1185">Reference proteome</keyword>
<sequence length="431" mass="47296">MASISDLPQELVGQIVSELQDDEPNLRTCALISPAFVPWARQYLFSYIRLTSANLYAFRTLVEQSPDVAAYVRHLDIPMNAYFKPLSPIIPSATLVQLPNITHLSAHSDPFDFRHLSPSKKLSLADATCRLTTVEIFIDRLWPLPFWASLLNGCPALATLEVRADPTGWGTWTAADLALSMPAAPVPSTLRLHTLRVAGDCKILVPLGAWLVPQGALAALHTLVLDVTYLTDDYDAPDARPALVLAAAPSLRELTLQLDPPMPLDPIEAGSGPFRLASFPRLRALKLCGYDATIDKSLAWLAVFLLPFAPSSSSYSPRDIYSAFEELSFDHNMRRGDLLAVPAATWRAIEGGLLGDDVEGDAHPHHQPHPHLRTVAFTGYQKLVAMECSRMQDSGADESLEHFSRTVRERLPGLVRRGVLAVGRQGMECAE</sequence>
<protein>
    <submittedName>
        <fullName evidence="1">Uncharacterized protein</fullName>
    </submittedName>
</protein>
<dbReference type="AlphaFoldDB" id="A0AAD7AGL5"/>
<name>A0AAD7AGL5_9AGAR</name>
<reference evidence="1" key="1">
    <citation type="submission" date="2023-03" db="EMBL/GenBank/DDBJ databases">
        <title>Massive genome expansion in bonnet fungi (Mycena s.s.) driven by repeated elements and novel gene families across ecological guilds.</title>
        <authorList>
            <consortium name="Lawrence Berkeley National Laboratory"/>
            <person name="Harder C.B."/>
            <person name="Miyauchi S."/>
            <person name="Viragh M."/>
            <person name="Kuo A."/>
            <person name="Thoen E."/>
            <person name="Andreopoulos B."/>
            <person name="Lu D."/>
            <person name="Skrede I."/>
            <person name="Drula E."/>
            <person name="Henrissat B."/>
            <person name="Morin E."/>
            <person name="Kohler A."/>
            <person name="Barry K."/>
            <person name="LaButti K."/>
            <person name="Morin E."/>
            <person name="Salamov A."/>
            <person name="Lipzen A."/>
            <person name="Mereny Z."/>
            <person name="Hegedus B."/>
            <person name="Baldrian P."/>
            <person name="Stursova M."/>
            <person name="Weitz H."/>
            <person name="Taylor A."/>
            <person name="Grigoriev I.V."/>
            <person name="Nagy L.G."/>
            <person name="Martin F."/>
            <person name="Kauserud H."/>
        </authorList>
    </citation>
    <scope>NUCLEOTIDE SEQUENCE</scope>
    <source>
        <strain evidence="1">CBHHK002</strain>
    </source>
</reference>
<comment type="caution">
    <text evidence="1">The sequence shown here is derived from an EMBL/GenBank/DDBJ whole genome shotgun (WGS) entry which is preliminary data.</text>
</comment>
<dbReference type="EMBL" id="JARIHO010000007">
    <property type="protein sequence ID" value="KAJ7358247.1"/>
    <property type="molecule type" value="Genomic_DNA"/>
</dbReference>
<organism evidence="1 2">
    <name type="scientific">Mycena albidolilacea</name>
    <dbReference type="NCBI Taxonomy" id="1033008"/>
    <lineage>
        <taxon>Eukaryota</taxon>
        <taxon>Fungi</taxon>
        <taxon>Dikarya</taxon>
        <taxon>Basidiomycota</taxon>
        <taxon>Agaricomycotina</taxon>
        <taxon>Agaricomycetes</taxon>
        <taxon>Agaricomycetidae</taxon>
        <taxon>Agaricales</taxon>
        <taxon>Marasmiineae</taxon>
        <taxon>Mycenaceae</taxon>
        <taxon>Mycena</taxon>
    </lineage>
</organism>
<accession>A0AAD7AGL5</accession>
<evidence type="ECO:0000313" key="1">
    <source>
        <dbReference type="EMBL" id="KAJ7358247.1"/>
    </source>
</evidence>
<proteinExistence type="predicted"/>
<gene>
    <name evidence="1" type="ORF">DFH08DRAFT_440431</name>
</gene>